<dbReference type="Pfam" id="PF03047">
    <property type="entry name" value="ComC"/>
    <property type="match status" value="1"/>
</dbReference>
<comment type="similarity">
    <text evidence="3">Belongs to the ComC family.</text>
</comment>
<protein>
    <submittedName>
        <fullName evidence="7">ComC/BlpC family leader-containing pheromone/bacteriocin</fullName>
    </submittedName>
</protein>
<evidence type="ECO:0000313" key="8">
    <source>
        <dbReference type="Proteomes" id="UP000532121"/>
    </source>
</evidence>
<comment type="function">
    <text evidence="1">Acts as a pheromone, induces cells to develop competence for genetic transformation.</text>
</comment>
<evidence type="ECO:0000256" key="2">
    <source>
        <dbReference type="ARBA" id="ARBA00004613"/>
    </source>
</evidence>
<reference evidence="7 8" key="1">
    <citation type="submission" date="2020-04" db="EMBL/GenBank/DDBJ databases">
        <title>MicrobeNet Type strains.</title>
        <authorList>
            <person name="Nicholson A.C."/>
        </authorList>
    </citation>
    <scope>NUCLEOTIDE SEQUENCE [LARGE SCALE GENOMIC DNA]</scope>
    <source>
        <strain evidence="7 8">DSM 22768</strain>
    </source>
</reference>
<evidence type="ECO:0000256" key="3">
    <source>
        <dbReference type="ARBA" id="ARBA00009039"/>
    </source>
</evidence>
<dbReference type="GO" id="GO:0005576">
    <property type="term" value="C:extracellular region"/>
    <property type="evidence" value="ECO:0007669"/>
    <property type="project" value="UniProtKB-SubCell"/>
</dbReference>
<evidence type="ECO:0000256" key="5">
    <source>
        <dbReference type="ARBA" id="ARBA00023044"/>
    </source>
</evidence>
<organism evidence="7 8">
    <name type="scientific">Streptococcus ratti</name>
    <dbReference type="NCBI Taxonomy" id="1341"/>
    <lineage>
        <taxon>Bacteria</taxon>
        <taxon>Bacillati</taxon>
        <taxon>Bacillota</taxon>
        <taxon>Bacilli</taxon>
        <taxon>Lactobacillales</taxon>
        <taxon>Streptococcaceae</taxon>
        <taxon>Streptococcus</taxon>
    </lineage>
</organism>
<dbReference type="GO" id="GO:0030420">
    <property type="term" value="P:establishment of competence for transformation"/>
    <property type="evidence" value="ECO:0007669"/>
    <property type="project" value="UniProtKB-KW"/>
</dbReference>
<dbReference type="InterPro" id="IPR004288">
    <property type="entry name" value="Competence_ComC"/>
</dbReference>
<accession>A0A7X9QI72</accession>
<proteinExistence type="inferred from homology"/>
<evidence type="ECO:0000256" key="6">
    <source>
        <dbReference type="ARBA" id="ARBA00023287"/>
    </source>
</evidence>
<dbReference type="EMBL" id="JABASA010000030">
    <property type="protein sequence ID" value="NMD49945.1"/>
    <property type="molecule type" value="Genomic_DNA"/>
</dbReference>
<keyword evidence="6" id="KW-0178">Competence</keyword>
<dbReference type="GO" id="GO:0005186">
    <property type="term" value="F:pheromone activity"/>
    <property type="evidence" value="ECO:0007669"/>
    <property type="project" value="UniProtKB-KW"/>
</dbReference>
<dbReference type="NCBIfam" id="TIGR01847">
    <property type="entry name" value="bacteriocin_sig"/>
    <property type="match status" value="1"/>
</dbReference>
<dbReference type="RefSeq" id="WP_193524039.1">
    <property type="nucleotide sequence ID" value="NZ_JABASA010000030.1"/>
</dbReference>
<name>A0A7X9QI72_STRRT</name>
<comment type="subcellular location">
    <subcellularLocation>
        <location evidence="2">Secreted</location>
    </subcellularLocation>
</comment>
<evidence type="ECO:0000256" key="1">
    <source>
        <dbReference type="ARBA" id="ARBA00002667"/>
    </source>
</evidence>
<gene>
    <name evidence="7" type="ORF">HHO37_09900</name>
</gene>
<dbReference type="Proteomes" id="UP000532121">
    <property type="component" value="Unassembled WGS sequence"/>
</dbReference>
<evidence type="ECO:0000256" key="4">
    <source>
        <dbReference type="ARBA" id="ARBA00022525"/>
    </source>
</evidence>
<keyword evidence="4" id="KW-0964">Secreted</keyword>
<dbReference type="InterPro" id="IPR010133">
    <property type="entry name" value="Bacteriocin_signal_seq"/>
</dbReference>
<evidence type="ECO:0000313" key="7">
    <source>
        <dbReference type="EMBL" id="NMD49945.1"/>
    </source>
</evidence>
<dbReference type="AlphaFoldDB" id="A0A7X9QI72"/>
<comment type="caution">
    <text evidence="7">The sequence shown here is derived from an EMBL/GenBank/DDBJ whole genome shotgun (WGS) entry which is preliminary data.</text>
</comment>
<sequence>MTSQALEQFKTMDANELAAVEGGDKFIIHLGPFGDVGYEIESEPPTKTFERGFTWPQF</sequence>
<keyword evidence="5" id="KW-0588">Pheromone</keyword>